<feature type="region of interest" description="Disordered" evidence="1">
    <location>
        <begin position="103"/>
        <end position="123"/>
    </location>
</feature>
<dbReference type="InterPro" id="IPR037883">
    <property type="entry name" value="Knr4/Smi1-like_sf"/>
</dbReference>
<evidence type="ECO:0000259" key="3">
    <source>
        <dbReference type="SMART" id="SM00860"/>
    </source>
</evidence>
<sequence>MLKLVRFALTAAILTAIAVRLRRRARMPDKRPVPQSPAPAVRRTGMGLVWVAIAAIVVVTLTAALVPGSTGRATPEPTGPPPMTQDEERQVSLRAQTAVQQPLPTPAEIPDPSCTPAPRPVTVRPVDPKVRRAVNRQWVRIERWLKANAPRTYRTLGAPGKARTIAIAEAQMGLDFPDDLRASLLRHNGSKGARGFGWVPWPSAAAPNLSVREIRDAWRHMCGLDRTDRGDDPWAEFWSGRMIPFLLFSDGEDESAPYALVDSTTGETGWDDPIAGSGPAMPSFYALMRAVADALEQGTPVEGWRPAVERGVLRWENVEYGNP</sequence>
<dbReference type="SUPFAM" id="SSF160631">
    <property type="entry name" value="SMI1/KNR4-like"/>
    <property type="match status" value="1"/>
</dbReference>
<keyword evidence="2" id="KW-1133">Transmembrane helix</keyword>
<organism evidence="4 5">
    <name type="scientific">Nonomuraea monospora</name>
    <dbReference type="NCBI Taxonomy" id="568818"/>
    <lineage>
        <taxon>Bacteria</taxon>
        <taxon>Bacillati</taxon>
        <taxon>Actinomycetota</taxon>
        <taxon>Actinomycetes</taxon>
        <taxon>Streptosporangiales</taxon>
        <taxon>Streptosporangiaceae</taxon>
        <taxon>Nonomuraea</taxon>
    </lineage>
</organism>
<comment type="caution">
    <text evidence="4">The sequence shown here is derived from an EMBL/GenBank/DDBJ whole genome shotgun (WGS) entry which is preliminary data.</text>
</comment>
<dbReference type="EMBL" id="BAAAQX010000019">
    <property type="protein sequence ID" value="GAA2211150.1"/>
    <property type="molecule type" value="Genomic_DNA"/>
</dbReference>
<dbReference type="SMART" id="SM00860">
    <property type="entry name" value="SMI1_KNR4"/>
    <property type="match status" value="1"/>
</dbReference>
<accession>A0ABP5PHF5</accession>
<name>A0ABP5PHF5_9ACTN</name>
<protein>
    <recommendedName>
        <fullName evidence="3">Knr4/Smi1-like domain-containing protein</fullName>
    </recommendedName>
</protein>
<feature type="domain" description="Knr4/Smi1-like" evidence="3">
    <location>
        <begin position="159"/>
        <end position="297"/>
    </location>
</feature>
<evidence type="ECO:0000256" key="1">
    <source>
        <dbReference type="SAM" id="MobiDB-lite"/>
    </source>
</evidence>
<dbReference type="RefSeq" id="WP_344483213.1">
    <property type="nucleotide sequence ID" value="NZ_BAAAQX010000019.1"/>
</dbReference>
<feature type="transmembrane region" description="Helical" evidence="2">
    <location>
        <begin position="48"/>
        <end position="66"/>
    </location>
</feature>
<gene>
    <name evidence="4" type="ORF">GCM10009850_066090</name>
</gene>
<evidence type="ECO:0000313" key="5">
    <source>
        <dbReference type="Proteomes" id="UP001499843"/>
    </source>
</evidence>
<keyword evidence="5" id="KW-1185">Reference proteome</keyword>
<dbReference type="Pfam" id="PF09346">
    <property type="entry name" value="SMI1_KNR4"/>
    <property type="match status" value="1"/>
</dbReference>
<keyword evidence="2" id="KW-0812">Transmembrane</keyword>
<keyword evidence="2" id="KW-0472">Membrane</keyword>
<evidence type="ECO:0000256" key="2">
    <source>
        <dbReference type="SAM" id="Phobius"/>
    </source>
</evidence>
<proteinExistence type="predicted"/>
<feature type="compositionally biased region" description="Pro residues" evidence="1">
    <location>
        <begin position="103"/>
        <end position="119"/>
    </location>
</feature>
<dbReference type="InterPro" id="IPR018958">
    <property type="entry name" value="Knr4/Smi1-like_dom"/>
</dbReference>
<reference evidence="5" key="1">
    <citation type="journal article" date="2019" name="Int. J. Syst. Evol. Microbiol.">
        <title>The Global Catalogue of Microorganisms (GCM) 10K type strain sequencing project: providing services to taxonomists for standard genome sequencing and annotation.</title>
        <authorList>
            <consortium name="The Broad Institute Genomics Platform"/>
            <consortium name="The Broad Institute Genome Sequencing Center for Infectious Disease"/>
            <person name="Wu L."/>
            <person name="Ma J."/>
        </authorList>
    </citation>
    <scope>NUCLEOTIDE SEQUENCE [LARGE SCALE GENOMIC DNA]</scope>
    <source>
        <strain evidence="5">JCM 16114</strain>
    </source>
</reference>
<evidence type="ECO:0000313" key="4">
    <source>
        <dbReference type="EMBL" id="GAA2211150.1"/>
    </source>
</evidence>
<dbReference type="Proteomes" id="UP001499843">
    <property type="component" value="Unassembled WGS sequence"/>
</dbReference>
<feature type="region of interest" description="Disordered" evidence="1">
    <location>
        <begin position="68"/>
        <end position="88"/>
    </location>
</feature>